<dbReference type="PANTHER" id="PTHR20923:SF1">
    <property type="entry name" value="G PATCH DOMAIN AND ANKYRIN REPEAT-CONTAINING PROTEIN 1"/>
    <property type="match status" value="1"/>
</dbReference>
<dbReference type="InterPro" id="IPR039146">
    <property type="entry name" value="GPANK1"/>
</dbReference>
<accession>A0AAP0NRG1</accession>
<comment type="caution">
    <text evidence="3">The sequence shown here is derived from an EMBL/GenBank/DDBJ whole genome shotgun (WGS) entry which is preliminary data.</text>
</comment>
<evidence type="ECO:0000313" key="4">
    <source>
        <dbReference type="Proteomes" id="UP001417504"/>
    </source>
</evidence>
<feature type="compositionally biased region" description="Basic residues" evidence="1">
    <location>
        <begin position="85"/>
        <end position="95"/>
    </location>
</feature>
<dbReference type="AlphaFoldDB" id="A0AAP0NRG1"/>
<gene>
    <name evidence="3" type="ORF">Sjap_014426</name>
</gene>
<dbReference type="PANTHER" id="PTHR20923">
    <property type="entry name" value="BAT4 PROTEIN-RELATED"/>
    <property type="match status" value="1"/>
</dbReference>
<dbReference type="GO" id="GO:0003676">
    <property type="term" value="F:nucleic acid binding"/>
    <property type="evidence" value="ECO:0007669"/>
    <property type="project" value="InterPro"/>
</dbReference>
<name>A0AAP0NRG1_9MAGN</name>
<dbReference type="InterPro" id="IPR000467">
    <property type="entry name" value="G_patch_dom"/>
</dbReference>
<dbReference type="EMBL" id="JBBNAE010000006">
    <property type="protein sequence ID" value="KAK9115479.1"/>
    <property type="molecule type" value="Genomic_DNA"/>
</dbReference>
<protein>
    <recommendedName>
        <fullName evidence="2">G-patch domain-containing protein</fullName>
    </recommendedName>
</protein>
<sequence length="122" mass="13856">MEEVKGGSSSSAIRSSNIGFQLLKKCGWTEGTGLGVAEQGRLEPIQVHAKNDKQGLGSRKINNNNKNKRHQLLRDSTSKDNEAKKKAKALSKRAKKLQEQEKKLQDKEFERAFFREFWPDNV</sequence>
<feature type="region of interest" description="Disordered" evidence="1">
    <location>
        <begin position="48"/>
        <end position="102"/>
    </location>
</feature>
<evidence type="ECO:0000313" key="3">
    <source>
        <dbReference type="EMBL" id="KAK9115479.1"/>
    </source>
</evidence>
<dbReference type="Proteomes" id="UP001417504">
    <property type="component" value="Unassembled WGS sequence"/>
</dbReference>
<dbReference type="Pfam" id="PF01585">
    <property type="entry name" value="G-patch"/>
    <property type="match status" value="1"/>
</dbReference>
<organism evidence="3 4">
    <name type="scientific">Stephania japonica</name>
    <dbReference type="NCBI Taxonomy" id="461633"/>
    <lineage>
        <taxon>Eukaryota</taxon>
        <taxon>Viridiplantae</taxon>
        <taxon>Streptophyta</taxon>
        <taxon>Embryophyta</taxon>
        <taxon>Tracheophyta</taxon>
        <taxon>Spermatophyta</taxon>
        <taxon>Magnoliopsida</taxon>
        <taxon>Ranunculales</taxon>
        <taxon>Menispermaceae</taxon>
        <taxon>Menispermoideae</taxon>
        <taxon>Cissampelideae</taxon>
        <taxon>Stephania</taxon>
    </lineage>
</organism>
<keyword evidence="4" id="KW-1185">Reference proteome</keyword>
<reference evidence="3 4" key="1">
    <citation type="submission" date="2024-01" db="EMBL/GenBank/DDBJ databases">
        <title>Genome assemblies of Stephania.</title>
        <authorList>
            <person name="Yang L."/>
        </authorList>
    </citation>
    <scope>NUCLEOTIDE SEQUENCE [LARGE SCALE GENOMIC DNA]</scope>
    <source>
        <strain evidence="3">QJT</strain>
        <tissue evidence="3">Leaf</tissue>
    </source>
</reference>
<proteinExistence type="predicted"/>
<feature type="domain" description="G-patch" evidence="2">
    <location>
        <begin position="15"/>
        <end position="61"/>
    </location>
</feature>
<evidence type="ECO:0000256" key="1">
    <source>
        <dbReference type="SAM" id="MobiDB-lite"/>
    </source>
</evidence>
<dbReference type="SMART" id="SM00443">
    <property type="entry name" value="G_patch"/>
    <property type="match status" value="1"/>
</dbReference>
<feature type="compositionally biased region" description="Basic and acidic residues" evidence="1">
    <location>
        <begin position="72"/>
        <end position="84"/>
    </location>
</feature>
<evidence type="ECO:0000259" key="2">
    <source>
        <dbReference type="PROSITE" id="PS50174"/>
    </source>
</evidence>
<dbReference type="PROSITE" id="PS50174">
    <property type="entry name" value="G_PATCH"/>
    <property type="match status" value="1"/>
</dbReference>